<dbReference type="EMBL" id="JACDQQ010002725">
    <property type="protein sequence ID" value="MBA0088872.1"/>
    <property type="molecule type" value="Genomic_DNA"/>
</dbReference>
<name>A0A7V8NWR6_9BACT</name>
<gene>
    <name evidence="1" type="ORF">HRJ53_28120</name>
</gene>
<comment type="caution">
    <text evidence="1">The sequence shown here is derived from an EMBL/GenBank/DDBJ whole genome shotgun (WGS) entry which is preliminary data.</text>
</comment>
<accession>A0A7V8NWR6</accession>
<protein>
    <submittedName>
        <fullName evidence="1">Uncharacterized protein</fullName>
    </submittedName>
</protein>
<proteinExistence type="predicted"/>
<organism evidence="1 2">
    <name type="scientific">Candidatus Acidiferrum panamense</name>
    <dbReference type="NCBI Taxonomy" id="2741543"/>
    <lineage>
        <taxon>Bacteria</taxon>
        <taxon>Pseudomonadati</taxon>
        <taxon>Acidobacteriota</taxon>
        <taxon>Terriglobia</taxon>
        <taxon>Candidatus Acidiferrales</taxon>
        <taxon>Candidatus Acidiferrum</taxon>
    </lineage>
</organism>
<sequence>MKAKVTGCRGITPGELAWLRGGEGRYRPPAVAKLRDAHHTMARLFACGFGTGQVAAMVGYSFNRVSMIHTDPAFAQLVAEYRKSPGLEEATWGPIEALAMNYTQIAIKGSRHVLDHFEQAEEAGELVPFRQALSAVADAADRIGLGKRATVTHNIDFAARLDAAIKRSERAKVIEGEAA</sequence>
<keyword evidence="2" id="KW-1185">Reference proteome</keyword>
<dbReference type="AlphaFoldDB" id="A0A7V8NWR6"/>
<reference evidence="1" key="1">
    <citation type="submission" date="2020-06" db="EMBL/GenBank/DDBJ databases">
        <title>Legume-microbial interactions unlock mineral nutrients during tropical forest succession.</title>
        <authorList>
            <person name="Epihov D.Z."/>
        </authorList>
    </citation>
    <scope>NUCLEOTIDE SEQUENCE [LARGE SCALE GENOMIC DNA]</scope>
    <source>
        <strain evidence="1">Pan2503</strain>
    </source>
</reference>
<evidence type="ECO:0000313" key="2">
    <source>
        <dbReference type="Proteomes" id="UP000567293"/>
    </source>
</evidence>
<dbReference type="Proteomes" id="UP000567293">
    <property type="component" value="Unassembled WGS sequence"/>
</dbReference>
<evidence type="ECO:0000313" key="1">
    <source>
        <dbReference type="EMBL" id="MBA0088872.1"/>
    </source>
</evidence>